<proteinExistence type="predicted"/>
<keyword evidence="1" id="KW-0732">Signal</keyword>
<protein>
    <submittedName>
        <fullName evidence="2">Uncharacterized protein</fullName>
    </submittedName>
</protein>
<comment type="caution">
    <text evidence="2">The sequence shown here is derived from an EMBL/GenBank/DDBJ whole genome shotgun (WGS) entry which is preliminary data.</text>
</comment>
<feature type="chain" id="PRO_5047064502" evidence="1">
    <location>
        <begin position="20"/>
        <end position="62"/>
    </location>
</feature>
<keyword evidence="3" id="KW-1185">Reference proteome</keyword>
<evidence type="ECO:0000313" key="3">
    <source>
        <dbReference type="Proteomes" id="UP001482231"/>
    </source>
</evidence>
<evidence type="ECO:0000313" key="2">
    <source>
        <dbReference type="EMBL" id="MEO1766362.1"/>
    </source>
</evidence>
<sequence>MNQLLFIATLVTTTRGATAVCAGNLAAMADARVAAWNALPPTPAGTNAEPLALPYLINGDCP</sequence>
<name>A0ABV0EEV7_9BURK</name>
<gene>
    <name evidence="2" type="ORF">V6E02_03935</name>
</gene>
<feature type="signal peptide" evidence="1">
    <location>
        <begin position="1"/>
        <end position="19"/>
    </location>
</feature>
<dbReference type="RefSeq" id="WP_347307368.1">
    <property type="nucleotide sequence ID" value="NZ_JBAJEX010000002.1"/>
</dbReference>
<organism evidence="2 3">
    <name type="scientific">Thiobacter aerophilum</name>
    <dbReference type="NCBI Taxonomy" id="3121275"/>
    <lineage>
        <taxon>Bacteria</taxon>
        <taxon>Pseudomonadati</taxon>
        <taxon>Pseudomonadota</taxon>
        <taxon>Betaproteobacteria</taxon>
        <taxon>Burkholderiales</taxon>
        <taxon>Thiobacteraceae</taxon>
        <taxon>Thiobacter</taxon>
    </lineage>
</organism>
<dbReference type="Proteomes" id="UP001482231">
    <property type="component" value="Unassembled WGS sequence"/>
</dbReference>
<reference evidence="2 3" key="1">
    <citation type="submission" date="2024-02" db="EMBL/GenBank/DDBJ databases">
        <title>New thermophilic sulfur-oxidizing bacteria from a hot springs of the Uzon caldera (Kamchatka, Russia).</title>
        <authorList>
            <person name="Dukat A.M."/>
            <person name="Elcheninov A.G."/>
            <person name="Frolov E.N."/>
        </authorList>
    </citation>
    <scope>NUCLEOTIDE SEQUENCE [LARGE SCALE GENOMIC DNA]</scope>
    <source>
        <strain evidence="2 3">AK1</strain>
    </source>
</reference>
<evidence type="ECO:0000256" key="1">
    <source>
        <dbReference type="SAM" id="SignalP"/>
    </source>
</evidence>
<dbReference type="EMBL" id="JBAJEX010000002">
    <property type="protein sequence ID" value="MEO1766362.1"/>
    <property type="molecule type" value="Genomic_DNA"/>
</dbReference>
<accession>A0ABV0EEV7</accession>